<keyword evidence="1" id="KW-0472">Membrane</keyword>
<gene>
    <name evidence="2" type="ordered locus">Solca_0721</name>
</gene>
<name>H8KPE7_SOLCM</name>
<dbReference type="InterPro" id="IPR032809">
    <property type="entry name" value="Put_HupE_UreJ"/>
</dbReference>
<keyword evidence="1" id="KW-0812">Transmembrane</keyword>
<organism evidence="2 3">
    <name type="scientific">Solitalea canadensis (strain ATCC 29591 / DSM 3403 / JCM 21819 / LMG 8368 / NBRC 15130 / NCIMB 12057 / USAM 9D)</name>
    <name type="common">Flexibacter canadensis</name>
    <dbReference type="NCBI Taxonomy" id="929556"/>
    <lineage>
        <taxon>Bacteria</taxon>
        <taxon>Pseudomonadati</taxon>
        <taxon>Bacteroidota</taxon>
        <taxon>Sphingobacteriia</taxon>
        <taxon>Sphingobacteriales</taxon>
        <taxon>Sphingobacteriaceae</taxon>
        <taxon>Solitalea</taxon>
    </lineage>
</organism>
<dbReference type="RefSeq" id="WP_014679073.1">
    <property type="nucleotide sequence ID" value="NC_017770.1"/>
</dbReference>
<feature type="transmembrane region" description="Helical" evidence="1">
    <location>
        <begin position="71"/>
        <end position="89"/>
    </location>
</feature>
<dbReference type="OrthoDB" id="9808870at2"/>
<proteinExistence type="predicted"/>
<evidence type="ECO:0008006" key="4">
    <source>
        <dbReference type="Google" id="ProtNLM"/>
    </source>
</evidence>
<sequence length="189" mass="21990">MDQFYIFLNQGFFHILDLHGYDHILFLFAICAIYNFKDWKRIFWIVTSFTIAHSITLALCALDIIAVNGEFIEFLIAFTILFTCIENLFIPKLHNYRVLFSGFFGLVHGMGFSRLLKELFLGMKFNAFTTLLPFNIGLELGQIIIISAIMVIIYILKNHLKLSSKVITYSISVPVLIQSAIWMWQRFPF</sequence>
<feature type="transmembrane region" description="Helical" evidence="1">
    <location>
        <begin position="136"/>
        <end position="154"/>
    </location>
</feature>
<feature type="transmembrane region" description="Helical" evidence="1">
    <location>
        <begin position="166"/>
        <end position="184"/>
    </location>
</feature>
<keyword evidence="1" id="KW-1133">Transmembrane helix</keyword>
<feature type="transmembrane region" description="Helical" evidence="1">
    <location>
        <begin position="96"/>
        <end position="116"/>
    </location>
</feature>
<accession>H8KPE7</accession>
<reference evidence="2" key="1">
    <citation type="submission" date="2012-02" db="EMBL/GenBank/DDBJ databases">
        <title>The complete genome of Solitalea canadensis DSM 3403.</title>
        <authorList>
            <consortium name="US DOE Joint Genome Institute (JGI-PGF)"/>
            <person name="Lucas S."/>
            <person name="Copeland A."/>
            <person name="Lapidus A."/>
            <person name="Glavina del Rio T."/>
            <person name="Dalin E."/>
            <person name="Tice H."/>
            <person name="Bruce D."/>
            <person name="Goodwin L."/>
            <person name="Pitluck S."/>
            <person name="Peters L."/>
            <person name="Ovchinnikova G."/>
            <person name="Lu M."/>
            <person name="Kyrpides N."/>
            <person name="Mavromatis K."/>
            <person name="Ivanova N."/>
            <person name="Brettin T."/>
            <person name="Detter J.C."/>
            <person name="Han C."/>
            <person name="Larimer F."/>
            <person name="Land M."/>
            <person name="Hauser L."/>
            <person name="Markowitz V."/>
            <person name="Cheng J.-F."/>
            <person name="Hugenholtz P."/>
            <person name="Woyke T."/>
            <person name="Wu D."/>
            <person name="Spring S."/>
            <person name="Schroeder M."/>
            <person name="Kopitz M."/>
            <person name="Brambilla E."/>
            <person name="Klenk H.-P."/>
            <person name="Eisen J.A."/>
        </authorList>
    </citation>
    <scope>NUCLEOTIDE SEQUENCE</scope>
    <source>
        <strain evidence="2">DSM 3403</strain>
    </source>
</reference>
<keyword evidence="3" id="KW-1185">Reference proteome</keyword>
<evidence type="ECO:0000256" key="1">
    <source>
        <dbReference type="SAM" id="Phobius"/>
    </source>
</evidence>
<dbReference type="Proteomes" id="UP000007590">
    <property type="component" value="Chromosome"/>
</dbReference>
<dbReference type="Pfam" id="PF13795">
    <property type="entry name" value="HupE_UreJ_2"/>
    <property type="match status" value="1"/>
</dbReference>
<dbReference type="KEGG" id="scn:Solca_0721"/>
<dbReference type="HOGENOM" id="CLU_109303_0_0_10"/>
<dbReference type="eggNOG" id="COG2370">
    <property type="taxonomic scope" value="Bacteria"/>
</dbReference>
<feature type="transmembrane region" description="Helical" evidence="1">
    <location>
        <begin position="20"/>
        <end position="36"/>
    </location>
</feature>
<dbReference type="AlphaFoldDB" id="H8KPE7"/>
<evidence type="ECO:0000313" key="3">
    <source>
        <dbReference type="Proteomes" id="UP000007590"/>
    </source>
</evidence>
<feature type="transmembrane region" description="Helical" evidence="1">
    <location>
        <begin position="43"/>
        <end position="65"/>
    </location>
</feature>
<dbReference type="EMBL" id="CP003349">
    <property type="protein sequence ID" value="AFD05845.1"/>
    <property type="molecule type" value="Genomic_DNA"/>
</dbReference>
<dbReference type="STRING" id="929556.Solca_0721"/>
<evidence type="ECO:0000313" key="2">
    <source>
        <dbReference type="EMBL" id="AFD05845.1"/>
    </source>
</evidence>
<protein>
    <recommendedName>
        <fullName evidence="4">HupE / UreJ protein</fullName>
    </recommendedName>
</protein>